<evidence type="ECO:0000313" key="7">
    <source>
        <dbReference type="Proteomes" id="UP001501169"/>
    </source>
</evidence>
<reference evidence="7" key="1">
    <citation type="journal article" date="2019" name="Int. J. Syst. Evol. Microbiol.">
        <title>The Global Catalogue of Microorganisms (GCM) 10K type strain sequencing project: providing services to taxonomists for standard genome sequencing and annotation.</title>
        <authorList>
            <consortium name="The Broad Institute Genomics Platform"/>
            <consortium name="The Broad Institute Genome Sequencing Center for Infectious Disease"/>
            <person name="Wu L."/>
            <person name="Ma J."/>
        </authorList>
    </citation>
    <scope>NUCLEOTIDE SEQUENCE [LARGE SCALE GENOMIC DNA]</scope>
    <source>
        <strain evidence="7">JCM 14331</strain>
    </source>
</reference>
<evidence type="ECO:0000256" key="4">
    <source>
        <dbReference type="SAM" id="Phobius"/>
    </source>
</evidence>
<feature type="transmembrane region" description="Helical" evidence="4">
    <location>
        <begin position="6"/>
        <end position="35"/>
    </location>
</feature>
<evidence type="ECO:0000256" key="3">
    <source>
        <dbReference type="ARBA" id="ARBA00023315"/>
    </source>
</evidence>
<dbReference type="EMBL" id="BAAAEO010000002">
    <property type="protein sequence ID" value="GAA0545825.1"/>
    <property type="molecule type" value="Genomic_DNA"/>
</dbReference>
<dbReference type="SUPFAM" id="SSF69593">
    <property type="entry name" value="Glycerol-3-phosphate (1)-acyltransferase"/>
    <property type="match status" value="1"/>
</dbReference>
<comment type="caution">
    <text evidence="6">The sequence shown here is derived from an EMBL/GenBank/DDBJ whole genome shotgun (WGS) entry which is preliminary data.</text>
</comment>
<proteinExistence type="predicted"/>
<dbReference type="PANTHER" id="PTHR10434:SF66">
    <property type="entry name" value="PHOSPHOLIPID_GLYCEROL ACYLTRANSFERASE DOMAIN-CONTAINING PROTEIN"/>
    <property type="match status" value="1"/>
</dbReference>
<dbReference type="CDD" id="cd07989">
    <property type="entry name" value="LPLAT_AGPAT-like"/>
    <property type="match status" value="1"/>
</dbReference>
<sequence>MQKLNHLYRILATGLCFVVFGIGAVLLSATVLPLQRLVISDPERRKQRARYIVHQTFRFFISLMHFVRVFNFDFAAASVLKNARGRIIIANHPSLIDVVALIAMTPQADCVVKAQLFRNPFIRGVINSTGYISNSDPDKLLDDCAASLHKGNNLIIFPEGTRSTPGEPLAFQRGAANIALRANRGYLALYIQCQPSTLTKQEQWYQVPNSKPTLAIRYLRDIQLTDELQQSQSPALAARQLTRELQHFYQKAVDQHGLFET</sequence>
<evidence type="ECO:0000256" key="1">
    <source>
        <dbReference type="ARBA" id="ARBA00005189"/>
    </source>
</evidence>
<evidence type="ECO:0000256" key="2">
    <source>
        <dbReference type="ARBA" id="ARBA00022679"/>
    </source>
</evidence>
<dbReference type="PANTHER" id="PTHR10434">
    <property type="entry name" value="1-ACYL-SN-GLYCEROL-3-PHOSPHATE ACYLTRANSFERASE"/>
    <property type="match status" value="1"/>
</dbReference>
<comment type="pathway">
    <text evidence="1">Lipid metabolism.</text>
</comment>
<keyword evidence="4" id="KW-1133">Transmembrane helix</keyword>
<accession>A0ABP3NL53</accession>
<dbReference type="GO" id="GO:0016746">
    <property type="term" value="F:acyltransferase activity"/>
    <property type="evidence" value="ECO:0007669"/>
    <property type="project" value="UniProtKB-KW"/>
</dbReference>
<evidence type="ECO:0000259" key="5">
    <source>
        <dbReference type="SMART" id="SM00563"/>
    </source>
</evidence>
<dbReference type="Proteomes" id="UP001501169">
    <property type="component" value="Unassembled WGS sequence"/>
</dbReference>
<keyword evidence="3 6" id="KW-0012">Acyltransferase</keyword>
<name>A0ABP3NL53_9GAMM</name>
<protein>
    <submittedName>
        <fullName evidence="6">Lysophospholipid acyltransferase family protein</fullName>
    </submittedName>
</protein>
<keyword evidence="2" id="KW-0808">Transferase</keyword>
<evidence type="ECO:0000313" key="6">
    <source>
        <dbReference type="EMBL" id="GAA0545825.1"/>
    </source>
</evidence>
<dbReference type="Pfam" id="PF01553">
    <property type="entry name" value="Acyltransferase"/>
    <property type="match status" value="1"/>
</dbReference>
<dbReference type="RefSeq" id="WP_226766178.1">
    <property type="nucleotide sequence ID" value="NZ_BAAAEO010000002.1"/>
</dbReference>
<dbReference type="SMART" id="SM00563">
    <property type="entry name" value="PlsC"/>
    <property type="match status" value="1"/>
</dbReference>
<gene>
    <name evidence="6" type="ORF">GCM10009098_11760</name>
</gene>
<dbReference type="InterPro" id="IPR002123">
    <property type="entry name" value="Plipid/glycerol_acylTrfase"/>
</dbReference>
<organism evidence="6 7">
    <name type="scientific">Rheinheimera aquimaris</name>
    <dbReference type="NCBI Taxonomy" id="412437"/>
    <lineage>
        <taxon>Bacteria</taxon>
        <taxon>Pseudomonadati</taxon>
        <taxon>Pseudomonadota</taxon>
        <taxon>Gammaproteobacteria</taxon>
        <taxon>Chromatiales</taxon>
        <taxon>Chromatiaceae</taxon>
        <taxon>Rheinheimera</taxon>
    </lineage>
</organism>
<keyword evidence="4" id="KW-0472">Membrane</keyword>
<feature type="domain" description="Phospholipid/glycerol acyltransferase" evidence="5">
    <location>
        <begin position="86"/>
        <end position="186"/>
    </location>
</feature>
<keyword evidence="7" id="KW-1185">Reference proteome</keyword>
<keyword evidence="4" id="KW-0812">Transmembrane</keyword>